<keyword evidence="3" id="KW-1185">Reference proteome</keyword>
<feature type="region of interest" description="Disordered" evidence="1">
    <location>
        <begin position="59"/>
        <end position="140"/>
    </location>
</feature>
<feature type="region of interest" description="Disordered" evidence="1">
    <location>
        <begin position="429"/>
        <end position="587"/>
    </location>
</feature>
<organism evidence="2 3">
    <name type="scientific">Staphylotrichum tortipilum</name>
    <dbReference type="NCBI Taxonomy" id="2831512"/>
    <lineage>
        <taxon>Eukaryota</taxon>
        <taxon>Fungi</taxon>
        <taxon>Dikarya</taxon>
        <taxon>Ascomycota</taxon>
        <taxon>Pezizomycotina</taxon>
        <taxon>Sordariomycetes</taxon>
        <taxon>Sordariomycetidae</taxon>
        <taxon>Sordariales</taxon>
        <taxon>Chaetomiaceae</taxon>
        <taxon>Staphylotrichum</taxon>
    </lineage>
</organism>
<evidence type="ECO:0000313" key="2">
    <source>
        <dbReference type="EMBL" id="KAK3903578.1"/>
    </source>
</evidence>
<reference evidence="2" key="2">
    <citation type="submission" date="2023-05" db="EMBL/GenBank/DDBJ databases">
        <authorList>
            <consortium name="Lawrence Berkeley National Laboratory"/>
            <person name="Steindorff A."/>
            <person name="Hensen N."/>
            <person name="Bonometti L."/>
            <person name="Westerberg I."/>
            <person name="Brannstrom I.O."/>
            <person name="Guillou S."/>
            <person name="Cros-Aarteil S."/>
            <person name="Calhoun S."/>
            <person name="Haridas S."/>
            <person name="Kuo A."/>
            <person name="Mondo S."/>
            <person name="Pangilinan J."/>
            <person name="Riley R."/>
            <person name="Labutti K."/>
            <person name="Andreopoulos B."/>
            <person name="Lipzen A."/>
            <person name="Chen C."/>
            <person name="Yanf M."/>
            <person name="Daum C."/>
            <person name="Ng V."/>
            <person name="Clum A."/>
            <person name="Ohm R."/>
            <person name="Martin F."/>
            <person name="Silar P."/>
            <person name="Natvig D."/>
            <person name="Lalanne C."/>
            <person name="Gautier V."/>
            <person name="Ament-Velasquez S.L."/>
            <person name="Kruys A."/>
            <person name="Hutchinson M.I."/>
            <person name="Powell A.J."/>
            <person name="Barry K."/>
            <person name="Miller A.N."/>
            <person name="Grigoriev I.V."/>
            <person name="Debuchy R."/>
            <person name="Gladieux P."/>
            <person name="Thoren M.H."/>
            <person name="Johannesson H."/>
        </authorList>
    </citation>
    <scope>NUCLEOTIDE SEQUENCE</scope>
    <source>
        <strain evidence="2">CBS 103.79</strain>
    </source>
</reference>
<feature type="compositionally biased region" description="Low complexity" evidence="1">
    <location>
        <begin position="501"/>
        <end position="510"/>
    </location>
</feature>
<protein>
    <submittedName>
        <fullName evidence="2">Uncharacterized protein</fullName>
    </submittedName>
</protein>
<proteinExistence type="predicted"/>
<comment type="caution">
    <text evidence="2">The sequence shown here is derived from an EMBL/GenBank/DDBJ whole genome shotgun (WGS) entry which is preliminary data.</text>
</comment>
<feature type="compositionally biased region" description="Acidic residues" evidence="1">
    <location>
        <begin position="432"/>
        <end position="441"/>
    </location>
</feature>
<feature type="compositionally biased region" description="Basic and acidic residues" evidence="1">
    <location>
        <begin position="473"/>
        <end position="498"/>
    </location>
</feature>
<feature type="compositionally biased region" description="Basic residues" evidence="1">
    <location>
        <begin position="460"/>
        <end position="472"/>
    </location>
</feature>
<reference evidence="2" key="1">
    <citation type="journal article" date="2023" name="Mol. Phylogenet. Evol.">
        <title>Genome-scale phylogeny and comparative genomics of the fungal order Sordariales.</title>
        <authorList>
            <person name="Hensen N."/>
            <person name="Bonometti L."/>
            <person name="Westerberg I."/>
            <person name="Brannstrom I.O."/>
            <person name="Guillou S."/>
            <person name="Cros-Aarteil S."/>
            <person name="Calhoun S."/>
            <person name="Haridas S."/>
            <person name="Kuo A."/>
            <person name="Mondo S."/>
            <person name="Pangilinan J."/>
            <person name="Riley R."/>
            <person name="LaButti K."/>
            <person name="Andreopoulos B."/>
            <person name="Lipzen A."/>
            <person name="Chen C."/>
            <person name="Yan M."/>
            <person name="Daum C."/>
            <person name="Ng V."/>
            <person name="Clum A."/>
            <person name="Steindorff A."/>
            <person name="Ohm R.A."/>
            <person name="Martin F."/>
            <person name="Silar P."/>
            <person name="Natvig D.O."/>
            <person name="Lalanne C."/>
            <person name="Gautier V."/>
            <person name="Ament-Velasquez S.L."/>
            <person name="Kruys A."/>
            <person name="Hutchinson M.I."/>
            <person name="Powell A.J."/>
            <person name="Barry K."/>
            <person name="Miller A.N."/>
            <person name="Grigoriev I.V."/>
            <person name="Debuchy R."/>
            <person name="Gladieux P."/>
            <person name="Hiltunen Thoren M."/>
            <person name="Johannesson H."/>
        </authorList>
    </citation>
    <scope>NUCLEOTIDE SEQUENCE</scope>
    <source>
        <strain evidence="2">CBS 103.79</strain>
    </source>
</reference>
<dbReference type="Proteomes" id="UP001303889">
    <property type="component" value="Unassembled WGS sequence"/>
</dbReference>
<dbReference type="EMBL" id="MU855440">
    <property type="protein sequence ID" value="KAK3903578.1"/>
    <property type="molecule type" value="Genomic_DNA"/>
</dbReference>
<feature type="compositionally biased region" description="Basic and acidic residues" evidence="1">
    <location>
        <begin position="70"/>
        <end position="100"/>
    </location>
</feature>
<feature type="compositionally biased region" description="Polar residues" evidence="1">
    <location>
        <begin position="128"/>
        <end position="140"/>
    </location>
</feature>
<sequence length="587" mass="65023">MPTNEIITIINNSGKVISTGKHLVNIFKEAQAAYKDRKDAVKAERSAVRRAKTFDVSRGDPYYDNYPYPSHDDNDHVYDRRALTDGGFDRRHSHDYDDSRSYASSRHSRRSRRPRSSERPFPALTEGNLKTHSEVSATTPSRAYQSPYAETVPRDMQLSRPTLAIGPPPQLARSDFAPAAGPMVLAPPPERTQLVHRPAFEAPVLAKRKSIDMNLAYGDVPPDLESRVDLDRSEPEEPGKAQAMTLMDRIEDFLEEAHCVQHTASSMIESLQRNPQAAAAVALSLAELSTLIGKMSPAFLGFLKGGSPAVFALLASPQFLIGAGVAVGVTVVMFGGWKIVKRATAPKTLEAPLEMRVLPSLPPPTVAPEKALPPPPAGGSAAEYDEALVLRDVEELSSIESWRRGIVAYEDAESADVELMSRQAERDLKEQYEEEEDEDYFDDVKPCDSVSQVSWARSDRTRRTHRTHKTSSRRHEVHRDEDPEVPERKSSKKPKDDGASDDGASVAGSEKSTRSHRSSNSSKSHRHEGSTVSRSSKRLTAIEEGDGEDSGSTAGKHPKEKKRDMIKQLFKMKKDKEDREKAHSVMV</sequence>
<evidence type="ECO:0000256" key="1">
    <source>
        <dbReference type="SAM" id="MobiDB-lite"/>
    </source>
</evidence>
<accession>A0AAN6MPF4</accession>
<feature type="compositionally biased region" description="Basic and acidic residues" evidence="1">
    <location>
        <begin position="561"/>
        <end position="587"/>
    </location>
</feature>
<name>A0AAN6MPF4_9PEZI</name>
<evidence type="ECO:0000313" key="3">
    <source>
        <dbReference type="Proteomes" id="UP001303889"/>
    </source>
</evidence>
<dbReference type="AlphaFoldDB" id="A0AAN6MPF4"/>
<gene>
    <name evidence="2" type="ORF">C8A05DRAFT_14462</name>
</gene>